<evidence type="ECO:0000256" key="5">
    <source>
        <dbReference type="ARBA" id="ARBA00023277"/>
    </source>
</evidence>
<keyword evidence="2" id="KW-0479">Metal-binding</keyword>
<accession>A0A261Y7J8</accession>
<gene>
    <name evidence="7" type="ORF">BZG36_00568</name>
</gene>
<proteinExistence type="predicted"/>
<reference evidence="7 8" key="1">
    <citation type="journal article" date="2017" name="Mycologia">
        <title>Bifiguratus adelaidae, gen. et sp. nov., a new member of Mucoromycotina in endophytic and soil-dwelling habitats.</title>
        <authorList>
            <person name="Torres-Cruz T.J."/>
            <person name="Billingsley Tobias T.L."/>
            <person name="Almatruk M."/>
            <person name="Hesse C."/>
            <person name="Kuske C.R."/>
            <person name="Desiro A."/>
            <person name="Benucci G.M."/>
            <person name="Bonito G."/>
            <person name="Stajich J.E."/>
            <person name="Dunlap C."/>
            <person name="Arnold A.E."/>
            <person name="Porras-Alfaro A."/>
        </authorList>
    </citation>
    <scope>NUCLEOTIDE SEQUENCE [LARGE SCALE GENOMIC DNA]</scope>
    <source>
        <strain evidence="7 8">AZ0501</strain>
    </source>
</reference>
<dbReference type="Pfam" id="PF01522">
    <property type="entry name" value="Polysacc_deac_1"/>
    <property type="match status" value="1"/>
</dbReference>
<name>A0A261Y7J8_9FUNG</name>
<dbReference type="EMBL" id="MVBO01000003">
    <property type="protein sequence ID" value="OZJ06573.1"/>
    <property type="molecule type" value="Genomic_DNA"/>
</dbReference>
<dbReference type="PROSITE" id="PS51677">
    <property type="entry name" value="NODB"/>
    <property type="match status" value="1"/>
</dbReference>
<comment type="caution">
    <text evidence="7">The sequence shown here is derived from an EMBL/GenBank/DDBJ whole genome shotgun (WGS) entry which is preliminary data.</text>
</comment>
<keyword evidence="3" id="KW-0732">Signal</keyword>
<dbReference type="Gene3D" id="3.20.20.370">
    <property type="entry name" value="Glycoside hydrolase/deacetylase"/>
    <property type="match status" value="1"/>
</dbReference>
<keyword evidence="4" id="KW-0378">Hydrolase</keyword>
<evidence type="ECO:0000256" key="3">
    <source>
        <dbReference type="ARBA" id="ARBA00022729"/>
    </source>
</evidence>
<keyword evidence="8" id="KW-1185">Reference proteome</keyword>
<dbReference type="GO" id="GO:0016810">
    <property type="term" value="F:hydrolase activity, acting on carbon-nitrogen (but not peptide) bonds"/>
    <property type="evidence" value="ECO:0007669"/>
    <property type="project" value="InterPro"/>
</dbReference>
<dbReference type="GO" id="GO:0046872">
    <property type="term" value="F:metal ion binding"/>
    <property type="evidence" value="ECO:0007669"/>
    <property type="project" value="UniProtKB-KW"/>
</dbReference>
<evidence type="ECO:0000256" key="1">
    <source>
        <dbReference type="ARBA" id="ARBA00001941"/>
    </source>
</evidence>
<dbReference type="PANTHER" id="PTHR46471">
    <property type="entry name" value="CHITIN DEACETYLASE"/>
    <property type="match status" value="1"/>
</dbReference>
<dbReference type="OrthoDB" id="407355at2759"/>
<dbReference type="InterPro" id="IPR011330">
    <property type="entry name" value="Glyco_hydro/deAcase_b/a-brl"/>
</dbReference>
<evidence type="ECO:0000256" key="4">
    <source>
        <dbReference type="ARBA" id="ARBA00022801"/>
    </source>
</evidence>
<sequence length="245" mass="27453">MIAVKDVIVVVLVKMRQARSDEVHLSAFTENLVQCDKASIDKQQRRKRSTSAGVVVESCNLSKTIALTFDDGPSDYTPELLDTLKLNGIHAIFFINWENWKPRVDVDEILKRMLREGHTIGSHAYSHVDLTQLDVEGIRAQLTKLHSEVKRATGNDIKYFRPPYGNVNDNVIAVCKDLGYQIVLWSIDVEDYKYAEAGGDMSAPIAEFKKALADSSKGYIALQHDTYKSVVENLIPAVINMANQT</sequence>
<evidence type="ECO:0000313" key="7">
    <source>
        <dbReference type="EMBL" id="OZJ06573.1"/>
    </source>
</evidence>
<dbReference type="SUPFAM" id="SSF88713">
    <property type="entry name" value="Glycoside hydrolase/deacetylase"/>
    <property type="match status" value="1"/>
</dbReference>
<dbReference type="Proteomes" id="UP000242875">
    <property type="component" value="Unassembled WGS sequence"/>
</dbReference>
<dbReference type="AlphaFoldDB" id="A0A261Y7J8"/>
<organism evidence="7 8">
    <name type="scientific">Bifiguratus adelaidae</name>
    <dbReference type="NCBI Taxonomy" id="1938954"/>
    <lineage>
        <taxon>Eukaryota</taxon>
        <taxon>Fungi</taxon>
        <taxon>Fungi incertae sedis</taxon>
        <taxon>Mucoromycota</taxon>
        <taxon>Mucoromycotina</taxon>
        <taxon>Endogonomycetes</taxon>
        <taxon>Endogonales</taxon>
        <taxon>Endogonales incertae sedis</taxon>
        <taxon>Bifiguratus</taxon>
    </lineage>
</organism>
<evidence type="ECO:0000313" key="8">
    <source>
        <dbReference type="Proteomes" id="UP000242875"/>
    </source>
</evidence>
<dbReference type="GO" id="GO:0005975">
    <property type="term" value="P:carbohydrate metabolic process"/>
    <property type="evidence" value="ECO:0007669"/>
    <property type="project" value="InterPro"/>
</dbReference>
<evidence type="ECO:0000259" key="6">
    <source>
        <dbReference type="PROSITE" id="PS51677"/>
    </source>
</evidence>
<evidence type="ECO:0000256" key="2">
    <source>
        <dbReference type="ARBA" id="ARBA00022723"/>
    </source>
</evidence>
<protein>
    <recommendedName>
        <fullName evidence="6">NodB homology domain-containing protein</fullName>
    </recommendedName>
</protein>
<dbReference type="InterPro" id="IPR002509">
    <property type="entry name" value="NODB_dom"/>
</dbReference>
<keyword evidence="5" id="KW-0119">Carbohydrate metabolism</keyword>
<dbReference type="PANTHER" id="PTHR46471:SF2">
    <property type="entry name" value="CHITIN DEACETYLASE-RELATED"/>
    <property type="match status" value="1"/>
</dbReference>
<feature type="domain" description="NodB homology" evidence="6">
    <location>
        <begin position="63"/>
        <end position="245"/>
    </location>
</feature>
<comment type="cofactor">
    <cofactor evidence="1">
        <name>Co(2+)</name>
        <dbReference type="ChEBI" id="CHEBI:48828"/>
    </cofactor>
</comment>